<gene>
    <name evidence="1" type="ORF">DUNSADRAFT_5070</name>
</gene>
<sequence>MPKVVIPDVEKYREEDLGQRMLWVKAFTKDLIDLSVERKDDYISPQGRGHMFKDYSSVLINSFLEGLLGVSCNDFSSTTTDAELLGCGGHSILGLHKYGWYLRVLALAD</sequence>
<protein>
    <submittedName>
        <fullName evidence="1">Uncharacterized protein</fullName>
    </submittedName>
</protein>
<comment type="caution">
    <text evidence="1">The sequence shown here is derived from an EMBL/GenBank/DDBJ whole genome shotgun (WGS) entry which is preliminary data.</text>
</comment>
<organism evidence="1 2">
    <name type="scientific">Dunaliella salina</name>
    <name type="common">Green alga</name>
    <name type="synonym">Protococcus salinus</name>
    <dbReference type="NCBI Taxonomy" id="3046"/>
    <lineage>
        <taxon>Eukaryota</taxon>
        <taxon>Viridiplantae</taxon>
        <taxon>Chlorophyta</taxon>
        <taxon>core chlorophytes</taxon>
        <taxon>Chlorophyceae</taxon>
        <taxon>CS clade</taxon>
        <taxon>Chlamydomonadales</taxon>
        <taxon>Dunaliellaceae</taxon>
        <taxon>Dunaliella</taxon>
    </lineage>
</organism>
<evidence type="ECO:0000313" key="2">
    <source>
        <dbReference type="Proteomes" id="UP000815325"/>
    </source>
</evidence>
<keyword evidence="2" id="KW-1185">Reference proteome</keyword>
<evidence type="ECO:0000313" key="1">
    <source>
        <dbReference type="EMBL" id="KAF5843833.1"/>
    </source>
</evidence>
<proteinExistence type="predicted"/>
<dbReference type="EMBL" id="MU069437">
    <property type="protein sequence ID" value="KAF5843833.1"/>
    <property type="molecule type" value="Genomic_DNA"/>
</dbReference>
<name>A0ABQ7HAF6_DUNSA</name>
<accession>A0ABQ7HAF6</accession>
<dbReference type="Proteomes" id="UP000815325">
    <property type="component" value="Unassembled WGS sequence"/>
</dbReference>
<reference evidence="1" key="1">
    <citation type="submission" date="2017-08" db="EMBL/GenBank/DDBJ databases">
        <authorList>
            <person name="Polle J.E."/>
            <person name="Barry K."/>
            <person name="Cushman J."/>
            <person name="Schmutz J."/>
            <person name="Tran D."/>
            <person name="Hathwaick L.T."/>
            <person name="Yim W.C."/>
            <person name="Jenkins J."/>
            <person name="Mckie-Krisberg Z.M."/>
            <person name="Prochnik S."/>
            <person name="Lindquist E."/>
            <person name="Dockter R.B."/>
            <person name="Adam C."/>
            <person name="Molina H."/>
            <person name="Bunkerborg J."/>
            <person name="Jin E."/>
            <person name="Buchheim M."/>
            <person name="Magnuson J."/>
        </authorList>
    </citation>
    <scope>NUCLEOTIDE SEQUENCE</scope>
    <source>
        <strain evidence="1">CCAP 19/18</strain>
    </source>
</reference>